<name>A0ABX1QVN2_9FLAO</name>
<dbReference type="NCBIfam" id="TIGR04183">
    <property type="entry name" value="Por_Secre_tail"/>
    <property type="match status" value="1"/>
</dbReference>
<proteinExistence type="predicted"/>
<dbReference type="NCBIfam" id="NF038128">
    <property type="entry name" value="choice_anch_J"/>
    <property type="match status" value="2"/>
</dbReference>
<dbReference type="InterPro" id="IPR013783">
    <property type="entry name" value="Ig-like_fold"/>
</dbReference>
<dbReference type="RefSeq" id="WP_169525033.1">
    <property type="nucleotide sequence ID" value="NZ_JAAMPT010000209.1"/>
</dbReference>
<dbReference type="Proteomes" id="UP000767947">
    <property type="component" value="Unassembled WGS sequence"/>
</dbReference>
<dbReference type="CDD" id="cd00063">
    <property type="entry name" value="FN3"/>
    <property type="match status" value="2"/>
</dbReference>
<dbReference type="EMBL" id="JAAMPT010000209">
    <property type="protein sequence ID" value="NMH26346.1"/>
    <property type="molecule type" value="Genomic_DNA"/>
</dbReference>
<protein>
    <submittedName>
        <fullName evidence="3">T9SS type A sorting domain-containing protein</fullName>
    </submittedName>
</protein>
<evidence type="ECO:0000313" key="3">
    <source>
        <dbReference type="EMBL" id="NMH26346.1"/>
    </source>
</evidence>
<dbReference type="InterPro" id="IPR003961">
    <property type="entry name" value="FN3_dom"/>
</dbReference>
<feature type="domain" description="Fibronectin type-III" evidence="2">
    <location>
        <begin position="228"/>
        <end position="321"/>
    </location>
</feature>
<accession>A0ABX1QVN2</accession>
<dbReference type="InterPro" id="IPR026444">
    <property type="entry name" value="Secre_tail"/>
</dbReference>
<evidence type="ECO:0000313" key="4">
    <source>
        <dbReference type="Proteomes" id="UP000767947"/>
    </source>
</evidence>
<keyword evidence="1" id="KW-0732">Signal</keyword>
<evidence type="ECO:0000259" key="2">
    <source>
        <dbReference type="PROSITE" id="PS50853"/>
    </source>
</evidence>
<dbReference type="InterPro" id="IPR036116">
    <property type="entry name" value="FN3_sf"/>
</dbReference>
<reference evidence="3 4" key="1">
    <citation type="submission" date="2020-02" db="EMBL/GenBank/DDBJ databases">
        <title>Flavobacterium sp. genome.</title>
        <authorList>
            <person name="Jung H.S."/>
            <person name="Baek J.H."/>
            <person name="Jeon C.O."/>
        </authorList>
    </citation>
    <scope>NUCLEOTIDE SEQUENCE [LARGE SCALE GENOMIC DNA]</scope>
    <source>
        <strain evidence="3 4">SE-s27</strain>
    </source>
</reference>
<feature type="domain" description="Fibronectin type-III" evidence="2">
    <location>
        <begin position="503"/>
        <end position="592"/>
    </location>
</feature>
<dbReference type="SUPFAM" id="SSF49265">
    <property type="entry name" value="Fibronectin type III"/>
    <property type="match status" value="3"/>
</dbReference>
<organism evidence="3 4">
    <name type="scientific">Flavobacterium solisilvae</name>
    <dbReference type="NCBI Taxonomy" id="1852019"/>
    <lineage>
        <taxon>Bacteria</taxon>
        <taxon>Pseudomonadati</taxon>
        <taxon>Bacteroidota</taxon>
        <taxon>Flavobacteriia</taxon>
        <taxon>Flavobacteriales</taxon>
        <taxon>Flavobacteriaceae</taxon>
        <taxon>Flavobacterium</taxon>
    </lineage>
</organism>
<dbReference type="Pfam" id="PF18962">
    <property type="entry name" value="Por_Secre_tail"/>
    <property type="match status" value="1"/>
</dbReference>
<dbReference type="SMART" id="SM00060">
    <property type="entry name" value="FN3"/>
    <property type="match status" value="3"/>
</dbReference>
<dbReference type="PROSITE" id="PS50853">
    <property type="entry name" value="FN3"/>
    <property type="match status" value="3"/>
</dbReference>
<evidence type="ECO:0000256" key="1">
    <source>
        <dbReference type="ARBA" id="ARBA00022729"/>
    </source>
</evidence>
<gene>
    <name evidence="3" type="ORF">G6042_13850</name>
</gene>
<keyword evidence="4" id="KW-1185">Reference proteome</keyword>
<dbReference type="Gene3D" id="2.60.120.200">
    <property type="match status" value="2"/>
</dbReference>
<dbReference type="Pfam" id="PF00041">
    <property type="entry name" value="fn3"/>
    <property type="match status" value="1"/>
</dbReference>
<sequence length="1097" mass="120090">MKKITFSDSSRKRIKKTKLWIGILSTCIGQMMFGQDIGTIQIGSGTGTVAGSEAIPVSNYVYNYNQQIITAAEYASGGGTVGEITKIRYYLTSIGTISVWNNLTVYIGNTTKTSFISNTDWIPLTELTQVFTGAVTPDPVAENWFEITFTAPFDYTGGNIAVAVYENAPGWNEPPTFRSYTSTPNSGIMYRTDDDVNNPDPNNPPSAYARVSTLPQIQFEGTLADCVAPLGLVSSNITATTANVSWDESGSTSALGYEYFISTSNAFPTGAGISSGSNAETYAELDNLTPQTVYYLFVRTDCGSGSFSEWSIPSSFTTACAPLSTYPHFEPFDNVLPNDCWLAGQNGDLASGPEDFGYSNWGEDGFANDGYDGAIRYNLYYEEANDWIISPQFSIPATGYELKFKVAATDYNTTSAVSLWEEDDFVEVLVSVDGTSNWIVLDTYNSLNIPSNTGLFNILNLDDYAGETVRFAFRAVEGTANGDANIDFFVDNFEIRIAPSCPDQSGLVVSSITSNSASTSWDDMSADGVIGYEYAITTSITPPASGEVITDTFYEASELEPQTVYYLHVRTSCGSGEFGYWVTSAPFMTQCVAFTTLPYIENFDTYGTGSDAFPVCWTRPVTFTEWLVWPSIVDFNSVSEPNSLKFQSEVGTPTYAVSPAFVEDIHNLRVKFSLKREGTFSGTFEVGVMSNPSDTSTFELVQTIDPDNNDYNQYAINFDSTQLQGGNKYVAFRHNSDSDYWYYWVDNFVVELIPSCPDVTGLVAGSITHNSADVSWDDMSDLGVESYEYAVTTSVTPPTAGDDIDDTFDSVSGLDSNTVYYLHVRSVCDAGEFGAWITYSFTTLVAPATIPWTEQFADASLPDGWSLNPDWSWNIDDGYNGWNDVYYIPGSTGDFIYKNVYSAFTTGASFTTISIGEVGDGNILSFNYAAFPYDPEDTVVNGNFVVSISADGGAFTEIETVDTVGSLTWDNTFGPYDLSAYEGQYIQVRITANWGGGSSDDYYIGFDNFYIGPDLSSPQFDKSALKVYPNPTKNILYVNYNQEISNVEVYNLVGQRVANITPNANEGQIDMSNLASGAYFVKVTSNNTTKTVKVIKQ</sequence>
<comment type="caution">
    <text evidence="3">The sequence shown here is derived from an EMBL/GenBank/DDBJ whole genome shotgun (WGS) entry which is preliminary data.</text>
</comment>
<dbReference type="Gene3D" id="2.60.40.10">
    <property type="entry name" value="Immunoglobulins"/>
    <property type="match status" value="3"/>
</dbReference>
<feature type="domain" description="Fibronectin type-III" evidence="2">
    <location>
        <begin position="758"/>
        <end position="848"/>
    </location>
</feature>